<gene>
    <name evidence="6" type="ORF">IPN02_02150</name>
</gene>
<accession>A0A936N9Q7</accession>
<keyword evidence="3" id="KW-0862">Zinc</keyword>
<dbReference type="PROSITE" id="PS51128">
    <property type="entry name" value="ZF_DKSA_2"/>
    <property type="match status" value="1"/>
</dbReference>
<dbReference type="EMBL" id="JADJZA010000001">
    <property type="protein sequence ID" value="MBK9295681.1"/>
    <property type="molecule type" value="Genomic_DNA"/>
</dbReference>
<evidence type="ECO:0000313" key="6">
    <source>
        <dbReference type="EMBL" id="MBK9295681.1"/>
    </source>
</evidence>
<evidence type="ECO:0000256" key="4">
    <source>
        <dbReference type="PROSITE-ProRule" id="PRU00510"/>
    </source>
</evidence>
<dbReference type="AlphaFoldDB" id="A0A936N9Q7"/>
<evidence type="ECO:0000259" key="5">
    <source>
        <dbReference type="Pfam" id="PF01258"/>
    </source>
</evidence>
<keyword evidence="1" id="KW-0479">Metal-binding</keyword>
<protein>
    <submittedName>
        <fullName evidence="6">TraR/DksA C4-type zinc finger protein</fullName>
    </submittedName>
</protein>
<dbReference type="PROSITE" id="PS01102">
    <property type="entry name" value="ZF_DKSA_1"/>
    <property type="match status" value="1"/>
</dbReference>
<dbReference type="PANTHER" id="PTHR33823">
    <property type="entry name" value="RNA POLYMERASE-BINDING TRANSCRIPTION FACTOR DKSA-RELATED"/>
    <property type="match status" value="1"/>
</dbReference>
<evidence type="ECO:0000313" key="7">
    <source>
        <dbReference type="Proteomes" id="UP000727993"/>
    </source>
</evidence>
<dbReference type="SUPFAM" id="SSF57716">
    <property type="entry name" value="Glucocorticoid receptor-like (DNA-binding domain)"/>
    <property type="match status" value="1"/>
</dbReference>
<comment type="caution">
    <text evidence="6">The sequence shown here is derived from an EMBL/GenBank/DDBJ whole genome shotgun (WGS) entry which is preliminary data.</text>
</comment>
<feature type="zinc finger region" description="dksA C4-type" evidence="4">
    <location>
        <begin position="89"/>
        <end position="113"/>
    </location>
</feature>
<dbReference type="InterPro" id="IPR020458">
    <property type="entry name" value="Znf_DskA_TraR_CS"/>
</dbReference>
<dbReference type="GO" id="GO:0008270">
    <property type="term" value="F:zinc ion binding"/>
    <property type="evidence" value="ECO:0007669"/>
    <property type="project" value="UniProtKB-KW"/>
</dbReference>
<sequence>MEPAGERSDEELAASLEARAVEIETKMAEIEAAAVTAAGGIGFGKRVGEGTNIAVERIGEVAVHDRLIAELVTVRRAQAKLAGGSEGRCDECGVEIPPERLEVLPWAVRCVNCAD</sequence>
<evidence type="ECO:0000256" key="3">
    <source>
        <dbReference type="ARBA" id="ARBA00022833"/>
    </source>
</evidence>
<organism evidence="6 7">
    <name type="scientific">Candidatus Neomicrothrix subdominans</name>
    <dbReference type="NCBI Taxonomy" id="2954438"/>
    <lineage>
        <taxon>Bacteria</taxon>
        <taxon>Bacillati</taxon>
        <taxon>Actinomycetota</taxon>
        <taxon>Acidimicrobiia</taxon>
        <taxon>Acidimicrobiales</taxon>
        <taxon>Microthrixaceae</taxon>
        <taxon>Candidatus Neomicrothrix</taxon>
    </lineage>
</organism>
<reference evidence="6 7" key="1">
    <citation type="submission" date="2020-10" db="EMBL/GenBank/DDBJ databases">
        <title>Connecting structure to function with the recovery of over 1000 high-quality activated sludge metagenome-assembled genomes encoding full-length rRNA genes using long-read sequencing.</title>
        <authorList>
            <person name="Singleton C.M."/>
            <person name="Petriglieri F."/>
            <person name="Kristensen J.M."/>
            <person name="Kirkegaard R.H."/>
            <person name="Michaelsen T.Y."/>
            <person name="Andersen M.H."/>
            <person name="Karst S.M."/>
            <person name="Dueholm M.S."/>
            <person name="Nielsen P.H."/>
            <person name="Albertsen M."/>
        </authorList>
    </citation>
    <scope>NUCLEOTIDE SEQUENCE [LARGE SCALE GENOMIC DNA]</scope>
    <source>
        <strain evidence="6">Lyne_18-Q3-R50-59_MAXAC.006</strain>
    </source>
</reference>
<dbReference type="PANTHER" id="PTHR33823:SF4">
    <property type="entry name" value="GENERAL STRESS PROTEIN 16O"/>
    <property type="match status" value="1"/>
</dbReference>
<evidence type="ECO:0000256" key="2">
    <source>
        <dbReference type="ARBA" id="ARBA00022771"/>
    </source>
</evidence>
<evidence type="ECO:0000256" key="1">
    <source>
        <dbReference type="ARBA" id="ARBA00022723"/>
    </source>
</evidence>
<feature type="domain" description="Zinc finger DksA/TraR C4-type" evidence="5">
    <location>
        <begin position="84"/>
        <end position="114"/>
    </location>
</feature>
<dbReference type="Proteomes" id="UP000727993">
    <property type="component" value="Unassembled WGS sequence"/>
</dbReference>
<dbReference type="Pfam" id="PF01258">
    <property type="entry name" value="zf-dskA_traR"/>
    <property type="match status" value="1"/>
</dbReference>
<dbReference type="InterPro" id="IPR000962">
    <property type="entry name" value="Znf_DskA_TraR"/>
</dbReference>
<proteinExistence type="predicted"/>
<dbReference type="Gene3D" id="1.20.120.910">
    <property type="entry name" value="DksA, coiled-coil domain"/>
    <property type="match status" value="1"/>
</dbReference>
<name>A0A936N9Q7_9ACTN</name>
<keyword evidence="2" id="KW-0863">Zinc-finger</keyword>